<evidence type="ECO:0000259" key="10">
    <source>
        <dbReference type="PROSITE" id="PS50109"/>
    </source>
</evidence>
<evidence type="ECO:0000256" key="8">
    <source>
        <dbReference type="ARBA" id="ARBA00023136"/>
    </source>
</evidence>
<dbReference type="InterPro" id="IPR004358">
    <property type="entry name" value="Sig_transdc_His_kin-like_C"/>
</dbReference>
<feature type="domain" description="HAMP" evidence="11">
    <location>
        <begin position="188"/>
        <end position="240"/>
    </location>
</feature>
<sequence>MSSIKTTLTKSYLKVIILSILILELILLGIIKNYFYHNLEESLLSQIKNSAEIYNRYFSTSSVSENVLMNVDVFWKQTRAQVQILDVNGNVLMDSLGIIHQNKIETPDVKSAISGDYKCYIGGADYTKEKVMCISYPLKKNNSVDGILRFTTTLKDVNNNIYSIVGLFVIIGILVAMISVLLSLFLARTLVEPIKSLTTYAEKMAKGDFENRIKIQGNYEITKLNDTLNYMADEIEKKDKLKNDFISSVSHELRTPLTAIKGWAVVLNCEDTDKDTLKQGLDIIEKESDRLSGMVEELLDFSRFISGKVVIKKQKFYMKDMCHYLDTYLKPRAQRENIEFIVNCSEELPMVEMDENRIKQVCINLLDNAFKFVSNHGKVVFNVGCEDDKLIIMVEDNGCGISKEDLPNVKEKFYKGKNSKSQNGIGLSICDEIIKLHQGEFIIESKVGTGTKITVKLPINSGKESV</sequence>
<keyword evidence="5" id="KW-0808">Transferase</keyword>
<evidence type="ECO:0000256" key="9">
    <source>
        <dbReference type="SAM" id="Phobius"/>
    </source>
</evidence>
<dbReference type="CDD" id="cd06225">
    <property type="entry name" value="HAMP"/>
    <property type="match status" value="1"/>
</dbReference>
<dbReference type="InterPro" id="IPR050736">
    <property type="entry name" value="Sensor_HK_Regulatory"/>
</dbReference>
<dbReference type="GO" id="GO:0000155">
    <property type="term" value="F:phosphorelay sensor kinase activity"/>
    <property type="evidence" value="ECO:0007669"/>
    <property type="project" value="InterPro"/>
</dbReference>
<dbReference type="FunFam" id="1.10.287.130:FF:000001">
    <property type="entry name" value="Two-component sensor histidine kinase"/>
    <property type="match status" value="1"/>
</dbReference>
<dbReference type="InterPro" id="IPR003661">
    <property type="entry name" value="HisK_dim/P_dom"/>
</dbReference>
<proteinExistence type="predicted"/>
<dbReference type="PRINTS" id="PR00344">
    <property type="entry name" value="BCTRLSENSOR"/>
</dbReference>
<dbReference type="Gene3D" id="3.30.565.10">
    <property type="entry name" value="Histidine kinase-like ATPase, C-terminal domain"/>
    <property type="match status" value="1"/>
</dbReference>
<dbReference type="Pfam" id="PF02518">
    <property type="entry name" value="HATPase_c"/>
    <property type="match status" value="1"/>
</dbReference>
<dbReference type="PROSITE" id="PS50109">
    <property type="entry name" value="HIS_KIN"/>
    <property type="match status" value="1"/>
</dbReference>
<feature type="transmembrane region" description="Helical" evidence="9">
    <location>
        <begin position="12"/>
        <end position="35"/>
    </location>
</feature>
<organism evidence="12 13">
    <name type="scientific">Hathewaya proteolytica DSM 3090</name>
    <dbReference type="NCBI Taxonomy" id="1121331"/>
    <lineage>
        <taxon>Bacteria</taxon>
        <taxon>Bacillati</taxon>
        <taxon>Bacillota</taxon>
        <taxon>Clostridia</taxon>
        <taxon>Eubacteriales</taxon>
        <taxon>Clostridiaceae</taxon>
        <taxon>Hathewaya</taxon>
    </lineage>
</organism>
<gene>
    <name evidence="12" type="ORF">SAMN02745248_01937</name>
</gene>
<dbReference type="SUPFAM" id="SSF47384">
    <property type="entry name" value="Homodimeric domain of signal transducing histidine kinase"/>
    <property type="match status" value="1"/>
</dbReference>
<feature type="transmembrane region" description="Helical" evidence="9">
    <location>
        <begin position="161"/>
        <end position="187"/>
    </location>
</feature>
<dbReference type="RefSeq" id="WP_072903890.1">
    <property type="nucleotide sequence ID" value="NZ_FRAD01000015.1"/>
</dbReference>
<dbReference type="SUPFAM" id="SSF158472">
    <property type="entry name" value="HAMP domain-like"/>
    <property type="match status" value="1"/>
</dbReference>
<evidence type="ECO:0000256" key="6">
    <source>
        <dbReference type="ARBA" id="ARBA00022777"/>
    </source>
</evidence>
<comment type="catalytic activity">
    <reaction evidence="1">
        <text>ATP + protein L-histidine = ADP + protein N-phospho-L-histidine.</text>
        <dbReference type="EC" id="2.7.13.3"/>
    </reaction>
</comment>
<dbReference type="SUPFAM" id="SSF55874">
    <property type="entry name" value="ATPase domain of HSP90 chaperone/DNA topoisomerase II/histidine kinase"/>
    <property type="match status" value="1"/>
</dbReference>
<dbReference type="Pfam" id="PF00672">
    <property type="entry name" value="HAMP"/>
    <property type="match status" value="1"/>
</dbReference>
<dbReference type="InterPro" id="IPR003660">
    <property type="entry name" value="HAMP_dom"/>
</dbReference>
<evidence type="ECO:0000313" key="13">
    <source>
        <dbReference type="Proteomes" id="UP000183952"/>
    </source>
</evidence>
<dbReference type="PANTHER" id="PTHR43711:SF1">
    <property type="entry name" value="HISTIDINE KINASE 1"/>
    <property type="match status" value="1"/>
</dbReference>
<dbReference type="OrthoDB" id="2359336at2"/>
<keyword evidence="7" id="KW-0902">Two-component regulatory system</keyword>
<keyword evidence="4" id="KW-0597">Phosphoprotein</keyword>
<dbReference type="SMART" id="SM00387">
    <property type="entry name" value="HATPase_c"/>
    <property type="match status" value="1"/>
</dbReference>
<dbReference type="InterPro" id="IPR036097">
    <property type="entry name" value="HisK_dim/P_sf"/>
</dbReference>
<evidence type="ECO:0000313" key="12">
    <source>
        <dbReference type="EMBL" id="SHK16403.1"/>
    </source>
</evidence>
<dbReference type="SMART" id="SM00304">
    <property type="entry name" value="HAMP"/>
    <property type="match status" value="1"/>
</dbReference>
<dbReference type="SMART" id="SM00388">
    <property type="entry name" value="HisKA"/>
    <property type="match status" value="1"/>
</dbReference>
<keyword evidence="9" id="KW-1133">Transmembrane helix</keyword>
<dbReference type="AlphaFoldDB" id="A0A1M6Q8J4"/>
<comment type="subcellular location">
    <subcellularLocation>
        <location evidence="2">Membrane</location>
    </subcellularLocation>
</comment>
<accession>A0A1M6Q8J4</accession>
<evidence type="ECO:0000256" key="3">
    <source>
        <dbReference type="ARBA" id="ARBA00012438"/>
    </source>
</evidence>
<keyword evidence="13" id="KW-1185">Reference proteome</keyword>
<feature type="domain" description="Histidine kinase" evidence="10">
    <location>
        <begin position="248"/>
        <end position="461"/>
    </location>
</feature>
<dbReference type="FunFam" id="3.30.565.10:FF:000006">
    <property type="entry name" value="Sensor histidine kinase WalK"/>
    <property type="match status" value="1"/>
</dbReference>
<dbReference type="CDD" id="cd00082">
    <property type="entry name" value="HisKA"/>
    <property type="match status" value="1"/>
</dbReference>
<dbReference type="EC" id="2.7.13.3" evidence="3"/>
<dbReference type="InterPro" id="IPR005467">
    <property type="entry name" value="His_kinase_dom"/>
</dbReference>
<dbReference type="EMBL" id="FRAD01000015">
    <property type="protein sequence ID" value="SHK16403.1"/>
    <property type="molecule type" value="Genomic_DNA"/>
</dbReference>
<dbReference type="PANTHER" id="PTHR43711">
    <property type="entry name" value="TWO-COMPONENT HISTIDINE KINASE"/>
    <property type="match status" value="1"/>
</dbReference>
<name>A0A1M6Q8J4_9CLOT</name>
<reference evidence="12 13" key="1">
    <citation type="submission" date="2016-11" db="EMBL/GenBank/DDBJ databases">
        <authorList>
            <person name="Jaros S."/>
            <person name="Januszkiewicz K."/>
            <person name="Wedrychowicz H."/>
        </authorList>
    </citation>
    <scope>NUCLEOTIDE SEQUENCE [LARGE SCALE GENOMIC DNA]</scope>
    <source>
        <strain evidence="12 13">DSM 3090</strain>
    </source>
</reference>
<dbReference type="InterPro" id="IPR003594">
    <property type="entry name" value="HATPase_dom"/>
</dbReference>
<keyword evidence="8 9" id="KW-0472">Membrane</keyword>
<evidence type="ECO:0000256" key="4">
    <source>
        <dbReference type="ARBA" id="ARBA00022553"/>
    </source>
</evidence>
<evidence type="ECO:0000256" key="2">
    <source>
        <dbReference type="ARBA" id="ARBA00004370"/>
    </source>
</evidence>
<evidence type="ECO:0000259" key="11">
    <source>
        <dbReference type="PROSITE" id="PS50885"/>
    </source>
</evidence>
<keyword evidence="9" id="KW-0812">Transmembrane</keyword>
<keyword evidence="6 12" id="KW-0418">Kinase</keyword>
<protein>
    <recommendedName>
        <fullName evidence="3">histidine kinase</fullName>
        <ecNumber evidence="3">2.7.13.3</ecNumber>
    </recommendedName>
</protein>
<dbReference type="CDD" id="cd00075">
    <property type="entry name" value="HATPase"/>
    <property type="match status" value="1"/>
</dbReference>
<dbReference type="InterPro" id="IPR036890">
    <property type="entry name" value="HATPase_C_sf"/>
</dbReference>
<evidence type="ECO:0000256" key="1">
    <source>
        <dbReference type="ARBA" id="ARBA00000085"/>
    </source>
</evidence>
<dbReference type="Gene3D" id="6.10.340.10">
    <property type="match status" value="1"/>
</dbReference>
<dbReference type="Gene3D" id="1.10.287.130">
    <property type="match status" value="1"/>
</dbReference>
<dbReference type="STRING" id="1121331.SAMN02745248_01937"/>
<dbReference type="Pfam" id="PF00512">
    <property type="entry name" value="HisKA"/>
    <property type="match status" value="1"/>
</dbReference>
<dbReference type="PROSITE" id="PS50885">
    <property type="entry name" value="HAMP"/>
    <property type="match status" value="1"/>
</dbReference>
<evidence type="ECO:0000256" key="5">
    <source>
        <dbReference type="ARBA" id="ARBA00022679"/>
    </source>
</evidence>
<evidence type="ECO:0000256" key="7">
    <source>
        <dbReference type="ARBA" id="ARBA00023012"/>
    </source>
</evidence>
<dbReference type="Proteomes" id="UP000183952">
    <property type="component" value="Unassembled WGS sequence"/>
</dbReference>
<dbReference type="GO" id="GO:0016020">
    <property type="term" value="C:membrane"/>
    <property type="evidence" value="ECO:0007669"/>
    <property type="project" value="UniProtKB-SubCell"/>
</dbReference>